<proteinExistence type="predicted"/>
<accession>A0ACC0XSP3</accession>
<evidence type="ECO:0000313" key="1">
    <source>
        <dbReference type="EMBL" id="KAJ0024476.1"/>
    </source>
</evidence>
<name>A0ACC0XSP3_9ROSI</name>
<reference evidence="2" key="1">
    <citation type="journal article" date="2023" name="G3 (Bethesda)">
        <title>Genome assembly and association tests identify interacting loci associated with vigor, precocity, and sex in interspecific pistachio rootstocks.</title>
        <authorList>
            <person name="Palmer W."/>
            <person name="Jacygrad E."/>
            <person name="Sagayaradj S."/>
            <person name="Cavanaugh K."/>
            <person name="Han R."/>
            <person name="Bertier L."/>
            <person name="Beede B."/>
            <person name="Kafkas S."/>
            <person name="Golino D."/>
            <person name="Preece J."/>
            <person name="Michelmore R."/>
        </authorList>
    </citation>
    <scope>NUCLEOTIDE SEQUENCE [LARGE SCALE GENOMIC DNA]</scope>
</reference>
<comment type="caution">
    <text evidence="1">The sequence shown here is derived from an EMBL/GenBank/DDBJ whole genome shotgun (WGS) entry which is preliminary data.</text>
</comment>
<dbReference type="EMBL" id="CM047745">
    <property type="protein sequence ID" value="KAJ0024476.1"/>
    <property type="molecule type" value="Genomic_DNA"/>
</dbReference>
<protein>
    <submittedName>
        <fullName evidence="1">Uncharacterized protein</fullName>
    </submittedName>
</protein>
<keyword evidence="2" id="KW-1185">Reference proteome</keyword>
<dbReference type="Proteomes" id="UP001163603">
    <property type="component" value="Chromosome 10"/>
</dbReference>
<gene>
    <name evidence="1" type="ORF">Pint_07230</name>
</gene>
<organism evidence="1 2">
    <name type="scientific">Pistacia integerrima</name>
    <dbReference type="NCBI Taxonomy" id="434235"/>
    <lineage>
        <taxon>Eukaryota</taxon>
        <taxon>Viridiplantae</taxon>
        <taxon>Streptophyta</taxon>
        <taxon>Embryophyta</taxon>
        <taxon>Tracheophyta</taxon>
        <taxon>Spermatophyta</taxon>
        <taxon>Magnoliopsida</taxon>
        <taxon>eudicotyledons</taxon>
        <taxon>Gunneridae</taxon>
        <taxon>Pentapetalae</taxon>
        <taxon>rosids</taxon>
        <taxon>malvids</taxon>
        <taxon>Sapindales</taxon>
        <taxon>Anacardiaceae</taxon>
        <taxon>Pistacia</taxon>
    </lineage>
</organism>
<sequence>MSIPRVSSNRSSSSSGWKYEVFLSFRGEDTRKGFTGHLYTALTCRGINVFRDDKELEIGKPISSELLDAIEKSRISIVVLSKNYASSSWCLDELIKIVECRSRLGQMVIPVFYDVDPAVEREQRGNFEEALTKQEEAFRDNIEKVETWRKALIEVINLPGWELKDRYESELIEDVVKEVRRKSSVSGSRLMNLKKVLVGGVSSCLEQLWMQAEIQRPRVQWNWRQSSIAPTLFPFFFCVISTNIYR</sequence>
<evidence type="ECO:0000313" key="2">
    <source>
        <dbReference type="Proteomes" id="UP001163603"/>
    </source>
</evidence>